<evidence type="ECO:0000256" key="1">
    <source>
        <dbReference type="SAM" id="MobiDB-lite"/>
    </source>
</evidence>
<dbReference type="OrthoDB" id="432637at2759"/>
<organism evidence="2 3">
    <name type="scientific">Symbiodinium microadriaticum</name>
    <name type="common">Dinoflagellate</name>
    <name type="synonym">Zooxanthella microadriatica</name>
    <dbReference type="NCBI Taxonomy" id="2951"/>
    <lineage>
        <taxon>Eukaryota</taxon>
        <taxon>Sar</taxon>
        <taxon>Alveolata</taxon>
        <taxon>Dinophyceae</taxon>
        <taxon>Suessiales</taxon>
        <taxon>Symbiodiniaceae</taxon>
        <taxon>Symbiodinium</taxon>
    </lineage>
</organism>
<feature type="region of interest" description="Disordered" evidence="1">
    <location>
        <begin position="394"/>
        <end position="440"/>
    </location>
</feature>
<reference evidence="2 3" key="1">
    <citation type="submission" date="2016-02" db="EMBL/GenBank/DDBJ databases">
        <title>Genome analysis of coral dinoflagellate symbionts highlights evolutionary adaptations to a symbiotic lifestyle.</title>
        <authorList>
            <person name="Aranda M."/>
            <person name="Li Y."/>
            <person name="Liew Y.J."/>
            <person name="Baumgarten S."/>
            <person name="Simakov O."/>
            <person name="Wilson M."/>
            <person name="Piel J."/>
            <person name="Ashoor H."/>
            <person name="Bougouffa S."/>
            <person name="Bajic V.B."/>
            <person name="Ryu T."/>
            <person name="Ravasi T."/>
            <person name="Bayer T."/>
            <person name="Micklem G."/>
            <person name="Kim H."/>
            <person name="Bhak J."/>
            <person name="Lajeunesse T.C."/>
            <person name="Voolstra C.R."/>
        </authorList>
    </citation>
    <scope>NUCLEOTIDE SEQUENCE [LARGE SCALE GENOMIC DNA]</scope>
    <source>
        <strain evidence="2 3">CCMP2467</strain>
    </source>
</reference>
<proteinExistence type="predicted"/>
<sequence>MFGMVAQLETAIKEVHDHTFTCQKELQFMIADNRSAQKHAAGLQLVTTGWPNGLTPQQREYMLGWMLGNTPEVVTYLQARGLLAQDYDHTALSPNGFASFWFNVLSTEPVTVPQKGGFFSGMTLAPVQQLLRLQLEVLMSQCQKPIGCHRTDQNPLMWCARPSQTEFFLVDLRSVHKQWAGAHLGQTVFAISDRTFAKLARFCPGSSCKASSNRSTPGPSLAYYPIRLAMQIACCFAEASKHKGWLAPPSCFDAFDPRPEVPMSRAVTGAHPPASKMPPIVSEHKRVVVLRHPPGVALPCQPMQRLKVPWQVPPDCCSAQATRDTLESMDDAEVTALRARVIKEWMHLSALLEKYSYLDPKVADKTTKESDAGTVYFKNTERALQEVAQMWGTHSPMAADDPSEDDELLPSKFPKRAGTGAGKMEKRPREPNAAPPRGPKQAHLQTLARMLARHEMALQQLEADKSWVIFVDSGSMGIINQLMLTTATWKKQRAKNECTCGLRQALRGAVLLELEARMVKLETDTSAQTPLVGTKILLQDPLRWQYTKWNPEKQVHEPTNGEGTVHAFHAMGGLNEGKEGVTLFKLTLSMEAPAKATIREILTQFTESSMIRLIGARLRPERPEVCFFEALLGASRTNALVLLSIGTDAFISRLLTGIGLLAWSSRDVSFQLGVAQSSNEQVAQVFGDQVPPAFPPEPPAVLFPLPAPEFPEDWDDAGDGLAALVRLAPLDDAVGSFVGSIVKGDVARFGSLFNGHKLPWENDFAKSLLDPEFEWDALHGFKQDPVIPPLSAVARAEGSSRSSAKEATPGAIFAWAIALGAAARDPAAQRERKLDQGVSMWSQLVVRFAECCCLHDCVVEGLEAGAEISVAVSAAVAAAVGVKSPHTIHKRAASFWSFVRWLDVHEPLSANNLHEVQEQLSSSL</sequence>
<dbReference type="Proteomes" id="UP000186817">
    <property type="component" value="Unassembled WGS sequence"/>
</dbReference>
<dbReference type="EMBL" id="LSRX01000053">
    <property type="protein sequence ID" value="OLQ11838.1"/>
    <property type="molecule type" value="Genomic_DNA"/>
</dbReference>
<evidence type="ECO:0000313" key="2">
    <source>
        <dbReference type="EMBL" id="OLQ11838.1"/>
    </source>
</evidence>
<name>A0A1Q9EWL6_SYMMI</name>
<protein>
    <submittedName>
        <fullName evidence="2">Uncharacterized protein</fullName>
    </submittedName>
</protein>
<gene>
    <name evidence="2" type="ORF">AK812_SmicGene4320</name>
</gene>
<accession>A0A1Q9EWL6</accession>
<evidence type="ECO:0000313" key="3">
    <source>
        <dbReference type="Proteomes" id="UP000186817"/>
    </source>
</evidence>
<keyword evidence="3" id="KW-1185">Reference proteome</keyword>
<dbReference type="AlphaFoldDB" id="A0A1Q9EWL6"/>
<comment type="caution">
    <text evidence="2">The sequence shown here is derived from an EMBL/GenBank/DDBJ whole genome shotgun (WGS) entry which is preliminary data.</text>
</comment>